<dbReference type="Proteomes" id="UP000321197">
    <property type="component" value="Unassembled WGS sequence"/>
</dbReference>
<proteinExistence type="predicted"/>
<name>A0A511R0I8_9DEIN</name>
<dbReference type="AlphaFoldDB" id="A0A511R0I8"/>
<gene>
    <name evidence="1" type="ORF">MHY01S_04880</name>
</gene>
<protein>
    <recommendedName>
        <fullName evidence="3">DUF3426 domain-containing protein</fullName>
    </recommendedName>
</protein>
<dbReference type="RefSeq" id="WP_119339387.1">
    <property type="nucleotide sequence ID" value="NZ_BJXL01000008.1"/>
</dbReference>
<evidence type="ECO:0000313" key="1">
    <source>
        <dbReference type="EMBL" id="GEM82322.1"/>
    </source>
</evidence>
<sequence>MKRLLVFLLVLTTFGLVAGQSSVYRLRVVSWSCKAFARGVLVQGTVKNISSRPLQDLRASVRVIGPGLRMASNSTALQDRNLMPGEVAPFEVRIRTGFDSVNRCELWFRNPRVVQIASLVPSPR</sequence>
<evidence type="ECO:0000313" key="2">
    <source>
        <dbReference type="Proteomes" id="UP000321197"/>
    </source>
</evidence>
<organism evidence="1 2">
    <name type="scientific">Meiothermus hypogaeus NBRC 106114</name>
    <dbReference type="NCBI Taxonomy" id="1227553"/>
    <lineage>
        <taxon>Bacteria</taxon>
        <taxon>Thermotogati</taxon>
        <taxon>Deinococcota</taxon>
        <taxon>Deinococci</taxon>
        <taxon>Thermales</taxon>
        <taxon>Thermaceae</taxon>
        <taxon>Meiothermus</taxon>
    </lineage>
</organism>
<accession>A0A511R0I8</accession>
<dbReference type="OrthoDB" id="26049at2"/>
<comment type="caution">
    <text evidence="1">The sequence shown here is derived from an EMBL/GenBank/DDBJ whole genome shotgun (WGS) entry which is preliminary data.</text>
</comment>
<evidence type="ECO:0008006" key="3">
    <source>
        <dbReference type="Google" id="ProtNLM"/>
    </source>
</evidence>
<dbReference type="EMBL" id="BJXL01000008">
    <property type="protein sequence ID" value="GEM82322.1"/>
    <property type="molecule type" value="Genomic_DNA"/>
</dbReference>
<reference evidence="1 2" key="1">
    <citation type="submission" date="2019-07" db="EMBL/GenBank/DDBJ databases">
        <title>Whole genome shotgun sequence of Meiothermus hypogaeus NBRC 106114.</title>
        <authorList>
            <person name="Hosoyama A."/>
            <person name="Uohara A."/>
            <person name="Ohji S."/>
            <person name="Ichikawa N."/>
        </authorList>
    </citation>
    <scope>NUCLEOTIDE SEQUENCE [LARGE SCALE GENOMIC DNA]</scope>
    <source>
        <strain evidence="1 2">NBRC 106114</strain>
    </source>
</reference>